<reference evidence="1" key="1">
    <citation type="submission" date="2021-03" db="EMBL/GenBank/DDBJ databases">
        <title>Draft genome sequence of rust myrtle Austropuccinia psidii MF-1, a brazilian biotype.</title>
        <authorList>
            <person name="Quecine M.C."/>
            <person name="Pachon D.M.R."/>
            <person name="Bonatelli M.L."/>
            <person name="Correr F.H."/>
            <person name="Franceschini L.M."/>
            <person name="Leite T.F."/>
            <person name="Margarido G.R.A."/>
            <person name="Almeida C.A."/>
            <person name="Ferrarezi J.A."/>
            <person name="Labate C.A."/>
        </authorList>
    </citation>
    <scope>NUCLEOTIDE SEQUENCE</scope>
    <source>
        <strain evidence="1">MF-1</strain>
    </source>
</reference>
<evidence type="ECO:0008006" key="3">
    <source>
        <dbReference type="Google" id="ProtNLM"/>
    </source>
</evidence>
<dbReference type="AlphaFoldDB" id="A0A9Q3D7P5"/>
<dbReference type="Gene3D" id="3.10.10.10">
    <property type="entry name" value="HIV Type 1 Reverse Transcriptase, subunit A, domain 1"/>
    <property type="match status" value="1"/>
</dbReference>
<evidence type="ECO:0000313" key="1">
    <source>
        <dbReference type="EMBL" id="MBW0495411.1"/>
    </source>
</evidence>
<dbReference type="PANTHER" id="PTHR24559:SF440">
    <property type="entry name" value="RIBONUCLEASE H"/>
    <property type="match status" value="1"/>
</dbReference>
<accession>A0A9Q3D7P5</accession>
<dbReference type="Proteomes" id="UP000765509">
    <property type="component" value="Unassembled WGS sequence"/>
</dbReference>
<dbReference type="InterPro" id="IPR043502">
    <property type="entry name" value="DNA/RNA_pol_sf"/>
</dbReference>
<dbReference type="EMBL" id="AVOT02013085">
    <property type="protein sequence ID" value="MBW0495411.1"/>
    <property type="molecule type" value="Genomic_DNA"/>
</dbReference>
<dbReference type="OrthoDB" id="420169at2759"/>
<dbReference type="SUPFAM" id="SSF56672">
    <property type="entry name" value="DNA/RNA polymerases"/>
    <property type="match status" value="1"/>
</dbReference>
<dbReference type="InterPro" id="IPR053134">
    <property type="entry name" value="RNA-dir_DNA_polymerase"/>
</dbReference>
<dbReference type="PANTHER" id="PTHR24559">
    <property type="entry name" value="TRANSPOSON TY3-I GAG-POL POLYPROTEIN"/>
    <property type="match status" value="1"/>
</dbReference>
<organism evidence="1 2">
    <name type="scientific">Austropuccinia psidii MF-1</name>
    <dbReference type="NCBI Taxonomy" id="1389203"/>
    <lineage>
        <taxon>Eukaryota</taxon>
        <taxon>Fungi</taxon>
        <taxon>Dikarya</taxon>
        <taxon>Basidiomycota</taxon>
        <taxon>Pucciniomycotina</taxon>
        <taxon>Pucciniomycetes</taxon>
        <taxon>Pucciniales</taxon>
        <taxon>Sphaerophragmiaceae</taxon>
        <taxon>Austropuccinia</taxon>
    </lineage>
</organism>
<dbReference type="InterPro" id="IPR043128">
    <property type="entry name" value="Rev_trsase/Diguanyl_cyclase"/>
</dbReference>
<gene>
    <name evidence="1" type="ORF">O181_035126</name>
</gene>
<keyword evidence="2" id="KW-1185">Reference proteome</keyword>
<protein>
    <recommendedName>
        <fullName evidence="3">Reverse transcriptase domain-containing protein</fullName>
    </recommendedName>
</protein>
<evidence type="ECO:0000313" key="2">
    <source>
        <dbReference type="Proteomes" id="UP000765509"/>
    </source>
</evidence>
<sequence>MKVAPSAYHQFLNVPPHHTCDHHIELEGSLPAVGVIYSLSKQESDTLRPYISENVEKGFIWPSSSSTGEPVLFVQKKNFGHHLCVHYRKLDAVIRQNKYPVHPMNHLLTVSNGSPVFSKIDFHGAYNMLKVKEGDEHLTCFRTKYGSYEC</sequence>
<name>A0A9Q3D7P5_9BASI</name>
<comment type="caution">
    <text evidence="1">The sequence shown here is derived from an EMBL/GenBank/DDBJ whole genome shotgun (WGS) entry which is preliminary data.</text>
</comment>
<dbReference type="Gene3D" id="3.30.70.270">
    <property type="match status" value="1"/>
</dbReference>
<proteinExistence type="predicted"/>